<dbReference type="GeneID" id="100898800"/>
<dbReference type="GO" id="GO:0032222">
    <property type="term" value="P:regulation of synaptic transmission, cholinergic"/>
    <property type="evidence" value="ECO:0007669"/>
    <property type="project" value="InterPro"/>
</dbReference>
<dbReference type="CDD" id="cd00117">
    <property type="entry name" value="TFP"/>
    <property type="match status" value="1"/>
</dbReference>
<dbReference type="RefSeq" id="XP_003747289.1">
    <property type="nucleotide sequence ID" value="XM_003747241.2"/>
</dbReference>
<feature type="chain" id="PRO_5044708334" evidence="3">
    <location>
        <begin position="28"/>
        <end position="139"/>
    </location>
</feature>
<dbReference type="RefSeq" id="XP_003747288.1">
    <property type="nucleotide sequence ID" value="XM_003747240.2"/>
</dbReference>
<keyword evidence="2" id="KW-0325">Glycoprotein</keyword>
<dbReference type="GO" id="GO:0030431">
    <property type="term" value="P:sleep"/>
    <property type="evidence" value="ECO:0007669"/>
    <property type="project" value="InterPro"/>
</dbReference>
<name>A0AAJ6VZY4_9ACAR</name>
<dbReference type="PANTHER" id="PTHR33562:SF2">
    <property type="entry name" value="PROTEIN QUIVER"/>
    <property type="match status" value="1"/>
</dbReference>
<keyword evidence="4" id="KW-1185">Reference proteome</keyword>
<dbReference type="InterPro" id="IPR031424">
    <property type="entry name" value="QVR-like"/>
</dbReference>
<dbReference type="Pfam" id="PF17064">
    <property type="entry name" value="QVR"/>
    <property type="match status" value="1"/>
</dbReference>
<dbReference type="AlphaFoldDB" id="A0AAJ6VZY4"/>
<dbReference type="InterPro" id="IPR050975">
    <property type="entry name" value="Sleep_regulator"/>
</dbReference>
<gene>
    <name evidence="5 6" type="primary">LOC100898800</name>
</gene>
<keyword evidence="1 3" id="KW-0732">Signal</keyword>
<proteinExistence type="predicted"/>
<dbReference type="KEGG" id="goe:100898800"/>
<organism evidence="4 6">
    <name type="scientific">Galendromus occidentalis</name>
    <name type="common">western predatory mite</name>
    <dbReference type="NCBI Taxonomy" id="34638"/>
    <lineage>
        <taxon>Eukaryota</taxon>
        <taxon>Metazoa</taxon>
        <taxon>Ecdysozoa</taxon>
        <taxon>Arthropoda</taxon>
        <taxon>Chelicerata</taxon>
        <taxon>Arachnida</taxon>
        <taxon>Acari</taxon>
        <taxon>Parasitiformes</taxon>
        <taxon>Mesostigmata</taxon>
        <taxon>Gamasina</taxon>
        <taxon>Phytoseioidea</taxon>
        <taxon>Phytoseiidae</taxon>
        <taxon>Typhlodrominae</taxon>
        <taxon>Galendromus</taxon>
    </lineage>
</organism>
<sequence length="139" mass="14695">MVSTTCQIAAAISLVLFVSIVVPGAEALKCYICNSKYNGTGCLSPPHKDFIRDCPTINGQPAILCRTMFITMGTEEPTVDRRCGAAKQHKECLNTATFQIKSTTCQCETDACNPATASAPTMMLVALSAIVGVALCRSA</sequence>
<dbReference type="Proteomes" id="UP000694867">
    <property type="component" value="Unplaced"/>
</dbReference>
<feature type="signal peptide" evidence="3">
    <location>
        <begin position="1"/>
        <end position="27"/>
    </location>
</feature>
<accession>A0AAJ6VZY4</accession>
<evidence type="ECO:0000256" key="1">
    <source>
        <dbReference type="ARBA" id="ARBA00022729"/>
    </source>
</evidence>
<dbReference type="PANTHER" id="PTHR33562">
    <property type="entry name" value="ATILLA, ISOFORM B-RELATED-RELATED"/>
    <property type="match status" value="1"/>
</dbReference>
<evidence type="ECO:0000313" key="6">
    <source>
        <dbReference type="RefSeq" id="XP_003747289.1"/>
    </source>
</evidence>
<evidence type="ECO:0000256" key="3">
    <source>
        <dbReference type="SAM" id="SignalP"/>
    </source>
</evidence>
<evidence type="ECO:0000256" key="2">
    <source>
        <dbReference type="ARBA" id="ARBA00023180"/>
    </source>
</evidence>
<evidence type="ECO:0000313" key="5">
    <source>
        <dbReference type="RefSeq" id="XP_003747288.1"/>
    </source>
</evidence>
<evidence type="ECO:0000313" key="4">
    <source>
        <dbReference type="Proteomes" id="UP000694867"/>
    </source>
</evidence>
<protein>
    <submittedName>
        <fullName evidence="5 6">Uncharacterized protein LOC100898800</fullName>
    </submittedName>
</protein>
<reference evidence="5 6" key="1">
    <citation type="submission" date="2025-04" db="UniProtKB">
        <authorList>
            <consortium name="RefSeq"/>
        </authorList>
    </citation>
    <scope>IDENTIFICATION</scope>
</reference>